<dbReference type="Proteomes" id="UP000825935">
    <property type="component" value="Chromosome 14"/>
</dbReference>
<keyword evidence="4" id="KW-1185">Reference proteome</keyword>
<sequence>MHSKTHRVSHISLSYCPLACREKEIDRARAMAREQLAALLLCVLFASLIVLSSCDSKHEASTESSKAEPAESNDGDGGYGYGHGGYGHGHGHGGYGHGGYGHGGYGHGHRGYGDGGYGHGGYGHGH</sequence>
<keyword evidence="2" id="KW-1133">Transmembrane helix</keyword>
<feature type="compositionally biased region" description="Basic and acidic residues" evidence="1">
    <location>
        <begin position="59"/>
        <end position="69"/>
    </location>
</feature>
<dbReference type="EMBL" id="CM035419">
    <property type="protein sequence ID" value="KAH7415481.1"/>
    <property type="molecule type" value="Genomic_DNA"/>
</dbReference>
<evidence type="ECO:0000256" key="1">
    <source>
        <dbReference type="SAM" id="MobiDB-lite"/>
    </source>
</evidence>
<evidence type="ECO:0000313" key="3">
    <source>
        <dbReference type="EMBL" id="KAH7415481.1"/>
    </source>
</evidence>
<comment type="caution">
    <text evidence="3">The sequence shown here is derived from an EMBL/GenBank/DDBJ whole genome shotgun (WGS) entry which is preliminary data.</text>
</comment>
<evidence type="ECO:0000313" key="4">
    <source>
        <dbReference type="Proteomes" id="UP000825935"/>
    </source>
</evidence>
<organism evidence="3 4">
    <name type="scientific">Ceratopteris richardii</name>
    <name type="common">Triangle waterfern</name>
    <dbReference type="NCBI Taxonomy" id="49495"/>
    <lineage>
        <taxon>Eukaryota</taxon>
        <taxon>Viridiplantae</taxon>
        <taxon>Streptophyta</taxon>
        <taxon>Embryophyta</taxon>
        <taxon>Tracheophyta</taxon>
        <taxon>Polypodiopsida</taxon>
        <taxon>Polypodiidae</taxon>
        <taxon>Polypodiales</taxon>
        <taxon>Pteridineae</taxon>
        <taxon>Pteridaceae</taxon>
        <taxon>Parkerioideae</taxon>
        <taxon>Ceratopteris</taxon>
    </lineage>
</organism>
<reference evidence="3" key="1">
    <citation type="submission" date="2021-08" db="EMBL/GenBank/DDBJ databases">
        <title>WGS assembly of Ceratopteris richardii.</title>
        <authorList>
            <person name="Marchant D.B."/>
            <person name="Chen G."/>
            <person name="Jenkins J."/>
            <person name="Shu S."/>
            <person name="Leebens-Mack J."/>
            <person name="Grimwood J."/>
            <person name="Schmutz J."/>
            <person name="Soltis P."/>
            <person name="Soltis D."/>
            <person name="Chen Z.-H."/>
        </authorList>
    </citation>
    <scope>NUCLEOTIDE SEQUENCE</scope>
    <source>
        <strain evidence="3">Whitten #5841</strain>
        <tissue evidence="3">Leaf</tissue>
    </source>
</reference>
<dbReference type="OMA" id="GCCSAKE"/>
<keyword evidence="2" id="KW-0812">Transmembrane</keyword>
<gene>
    <name evidence="3" type="ORF">KP509_14G046900</name>
</gene>
<proteinExistence type="predicted"/>
<feature type="transmembrane region" description="Helical" evidence="2">
    <location>
        <begin position="36"/>
        <end position="53"/>
    </location>
</feature>
<keyword evidence="2" id="KW-0472">Membrane</keyword>
<accession>A0A8T2T9G1</accession>
<evidence type="ECO:0000256" key="2">
    <source>
        <dbReference type="SAM" id="Phobius"/>
    </source>
</evidence>
<dbReference type="AlphaFoldDB" id="A0A8T2T9G1"/>
<feature type="region of interest" description="Disordered" evidence="1">
    <location>
        <begin position="59"/>
        <end position="78"/>
    </location>
</feature>
<protein>
    <submittedName>
        <fullName evidence="3">Uncharacterized protein</fullName>
    </submittedName>
</protein>
<name>A0A8T2T9G1_CERRI</name>